<organism evidence="3">
    <name type="scientific">Prasinoderma singulare</name>
    <dbReference type="NCBI Taxonomy" id="676789"/>
    <lineage>
        <taxon>Eukaryota</taxon>
        <taxon>Viridiplantae</taxon>
        <taxon>Prasinodermophyta</taxon>
        <taxon>Prasinodermophyceae</taxon>
        <taxon>Prasinodermales</taxon>
        <taxon>Prasinodermaceae</taxon>
        <taxon>Prasinoderma</taxon>
    </lineage>
</organism>
<dbReference type="PANTHER" id="PTHR31350">
    <property type="entry name" value="SI:DKEY-261L7.2"/>
    <property type="match status" value="1"/>
</dbReference>
<evidence type="ECO:0000313" key="3">
    <source>
        <dbReference type="EMBL" id="CAE0148012.1"/>
    </source>
</evidence>
<dbReference type="PANTHER" id="PTHR31350:SF21">
    <property type="entry name" value="F-BOX ONLY PROTEIN 21"/>
    <property type="match status" value="1"/>
</dbReference>
<proteinExistence type="predicted"/>
<feature type="domain" description="Protein SirB1 N-terminal" evidence="2">
    <location>
        <begin position="13"/>
        <end position="164"/>
    </location>
</feature>
<gene>
    <name evidence="3" type="ORF">PSIN1315_LOCUS11620</name>
</gene>
<protein>
    <recommendedName>
        <fullName evidence="2">Protein SirB1 N-terminal domain-containing protein</fullName>
    </recommendedName>
</protein>
<dbReference type="AlphaFoldDB" id="A0A7S3BZ08"/>
<reference evidence="3" key="1">
    <citation type="submission" date="2021-01" db="EMBL/GenBank/DDBJ databases">
        <authorList>
            <person name="Corre E."/>
            <person name="Pelletier E."/>
            <person name="Niang G."/>
            <person name="Scheremetjew M."/>
            <person name="Finn R."/>
            <person name="Kale V."/>
            <person name="Holt S."/>
            <person name="Cochrane G."/>
            <person name="Meng A."/>
            <person name="Brown T."/>
            <person name="Cohen L."/>
        </authorList>
    </citation>
    <scope>NUCLEOTIDE SEQUENCE</scope>
    <source>
        <strain evidence="3">RCC927</strain>
    </source>
</reference>
<feature type="compositionally biased region" description="Low complexity" evidence="1">
    <location>
        <begin position="262"/>
        <end position="277"/>
    </location>
</feature>
<evidence type="ECO:0000256" key="1">
    <source>
        <dbReference type="SAM" id="MobiDB-lite"/>
    </source>
</evidence>
<dbReference type="Pfam" id="PF13369">
    <property type="entry name" value="Transglut_core2"/>
    <property type="match status" value="1"/>
</dbReference>
<accession>A0A7S3BZ08</accession>
<name>A0A7S3BZ08_9VIRI</name>
<evidence type="ECO:0000259" key="2">
    <source>
        <dbReference type="Pfam" id="PF13369"/>
    </source>
</evidence>
<feature type="region of interest" description="Disordered" evidence="1">
    <location>
        <begin position="257"/>
        <end position="277"/>
    </location>
</feature>
<sequence length="277" mass="31157">MERQLLETLPPPRDRYTLRMVRCLNEFFFGIWRFDGDREDYYNPANSCIDRILERRLGIPVTLGILYIELARRVGLRLVGVSFPSHFMVRPIAAVHAEPADEVEFVIDVFGRGEVLFVEDVEERFGRLMAQNKGGGEGRPKVQIDRSFLQDTSPHSRAVVTRVLQNLKATHMAHQAHHDAELALLLCRMQDVAAPPGARERINTLNLRDRGLALHSLGRLAESRDCLSMYLQVLPDAQDAPKIQNLLEVLAKQIEGGGGGPRPYLRPGTYGPPKSSS</sequence>
<dbReference type="EMBL" id="HBHY01018029">
    <property type="protein sequence ID" value="CAE0148012.1"/>
    <property type="molecule type" value="Transcribed_RNA"/>
</dbReference>
<dbReference type="InterPro" id="IPR032698">
    <property type="entry name" value="SirB1_N"/>
</dbReference>